<evidence type="ECO:0008006" key="4">
    <source>
        <dbReference type="Google" id="ProtNLM"/>
    </source>
</evidence>
<evidence type="ECO:0000313" key="2">
    <source>
        <dbReference type="EMBL" id="MWB94488.1"/>
    </source>
</evidence>
<feature type="transmembrane region" description="Helical" evidence="1">
    <location>
        <begin position="161"/>
        <end position="178"/>
    </location>
</feature>
<feature type="transmembrane region" description="Helical" evidence="1">
    <location>
        <begin position="392"/>
        <end position="409"/>
    </location>
</feature>
<feature type="transmembrane region" description="Helical" evidence="1">
    <location>
        <begin position="416"/>
        <end position="433"/>
    </location>
</feature>
<protein>
    <recommendedName>
        <fullName evidence="4">Glycosyltransferase RgtA/B/C/D-like domain-containing protein</fullName>
    </recommendedName>
</protein>
<gene>
    <name evidence="2" type="ORF">GON26_08940</name>
</gene>
<evidence type="ECO:0000313" key="3">
    <source>
        <dbReference type="Proteomes" id="UP000471501"/>
    </source>
</evidence>
<evidence type="ECO:0000256" key="1">
    <source>
        <dbReference type="SAM" id="Phobius"/>
    </source>
</evidence>
<keyword evidence="1" id="KW-1133">Transmembrane helix</keyword>
<keyword evidence="1" id="KW-0812">Transmembrane</keyword>
<feature type="transmembrane region" description="Helical" evidence="1">
    <location>
        <begin position="184"/>
        <end position="202"/>
    </location>
</feature>
<feature type="transmembrane region" description="Helical" evidence="1">
    <location>
        <begin position="370"/>
        <end position="386"/>
    </location>
</feature>
<dbReference type="AlphaFoldDB" id="A0A6I4NJB9"/>
<feature type="transmembrane region" description="Helical" evidence="1">
    <location>
        <begin position="303"/>
        <end position="322"/>
    </location>
</feature>
<dbReference type="RefSeq" id="WP_160374466.1">
    <property type="nucleotide sequence ID" value="NZ_WSTB01000004.1"/>
</dbReference>
<feature type="transmembrane region" description="Helical" evidence="1">
    <location>
        <begin position="334"/>
        <end position="358"/>
    </location>
</feature>
<feature type="transmembrane region" description="Helical" evidence="1">
    <location>
        <begin position="42"/>
        <end position="62"/>
    </location>
</feature>
<organism evidence="2 3">
    <name type="scientific">Flavobacterium hydrocarbonoxydans</name>
    <dbReference type="NCBI Taxonomy" id="2683249"/>
    <lineage>
        <taxon>Bacteria</taxon>
        <taxon>Pseudomonadati</taxon>
        <taxon>Bacteroidota</taxon>
        <taxon>Flavobacteriia</taxon>
        <taxon>Flavobacteriales</taxon>
        <taxon>Flavobacteriaceae</taxon>
        <taxon>Flavobacterium</taxon>
    </lineage>
</organism>
<keyword evidence="3" id="KW-1185">Reference proteome</keyword>
<feature type="transmembrane region" description="Helical" evidence="1">
    <location>
        <begin position="128"/>
        <end position="149"/>
    </location>
</feature>
<feature type="transmembrane region" description="Helical" evidence="1">
    <location>
        <begin position="209"/>
        <end position="230"/>
    </location>
</feature>
<feature type="transmembrane region" description="Helical" evidence="1">
    <location>
        <begin position="6"/>
        <end position="35"/>
    </location>
</feature>
<sequence length="434" mass="49905">MLIFFINIVIISLIDLGTLISFTYTIAVFYLFVFFFKSEEFLLKNFFVIQLYILLAIILFQIQKFVMSDWYGFSGDYGGIGTDDSRFYGGVTTNVSSIPYGARSYQGMEHSFVTFLKYLYPFQVNHPLSIIIPNLLGICFIPHFTYKAALALTKDIKVSEIAFKLVLVCPFILSNGLILMRDGWTAFFMILGLYHFFAGNIIKYIITLFCLMTVRVGSGVLLLVVPFFYMSKIIFSGNVNKVFLRIVLGTAFCFVFIIVGLPFLLDYLVSKGISGFAREEFVENFIAKADDSSIIYSIYNMPMYLKLPIGFVFFLFLPFTKIEFFTQGVFNARSVMFTTIMPILQIFYFKYFFSGIFYAFRKNEPHIKKVVYIYGVLIIIISQLSIQPRHKTGIMPFFYILVAYGIVNNNKLSNQFGSLIMAALILMQMFILLK</sequence>
<keyword evidence="1" id="KW-0472">Membrane</keyword>
<proteinExistence type="predicted"/>
<name>A0A6I4NJB9_9FLAO</name>
<feature type="transmembrane region" description="Helical" evidence="1">
    <location>
        <begin position="242"/>
        <end position="265"/>
    </location>
</feature>
<comment type="caution">
    <text evidence="2">The sequence shown here is derived from an EMBL/GenBank/DDBJ whole genome shotgun (WGS) entry which is preliminary data.</text>
</comment>
<dbReference type="EMBL" id="WSTB01000004">
    <property type="protein sequence ID" value="MWB94488.1"/>
    <property type="molecule type" value="Genomic_DNA"/>
</dbReference>
<reference evidence="2 3" key="1">
    <citation type="submission" date="2019-12" db="EMBL/GenBank/DDBJ databases">
        <authorList>
            <person name="Kim Y.S."/>
        </authorList>
    </citation>
    <scope>NUCLEOTIDE SEQUENCE [LARGE SCALE GENOMIC DNA]</scope>
    <source>
        <strain evidence="2 3">GA093</strain>
    </source>
</reference>
<dbReference type="Proteomes" id="UP000471501">
    <property type="component" value="Unassembled WGS sequence"/>
</dbReference>
<accession>A0A6I4NJB9</accession>